<dbReference type="Proteomes" id="UP000242687">
    <property type="component" value="Unassembled WGS sequence"/>
</dbReference>
<evidence type="ECO:0000313" key="1">
    <source>
        <dbReference type="EMBL" id="PJJ84944.1"/>
    </source>
</evidence>
<gene>
    <name evidence="1" type="ORF">CLV57_1966</name>
</gene>
<keyword evidence="2" id="KW-1185">Reference proteome</keyword>
<dbReference type="SUPFAM" id="SSF55909">
    <property type="entry name" value="Pentein"/>
    <property type="match status" value="1"/>
</dbReference>
<accession>A0A2H9VVU6</accession>
<protein>
    <recommendedName>
        <fullName evidence="3">Amidinotransferase</fullName>
    </recommendedName>
</protein>
<dbReference type="PANTHER" id="PTHR43224:SF1">
    <property type="entry name" value="AMIDINOTRANSFERASE"/>
    <property type="match status" value="1"/>
</dbReference>
<dbReference type="AlphaFoldDB" id="A0A2H9VVU6"/>
<evidence type="ECO:0008006" key="3">
    <source>
        <dbReference type="Google" id="ProtNLM"/>
    </source>
</evidence>
<comment type="caution">
    <text evidence="1">The sequence shown here is derived from an EMBL/GenBank/DDBJ whole genome shotgun (WGS) entry which is preliminary data.</text>
</comment>
<dbReference type="PANTHER" id="PTHR43224">
    <property type="entry name" value="AMIDINOTRANSFERASE"/>
    <property type="match status" value="1"/>
</dbReference>
<evidence type="ECO:0000313" key="2">
    <source>
        <dbReference type="Proteomes" id="UP000242687"/>
    </source>
</evidence>
<organism evidence="1 2">
    <name type="scientific">Mucilaginibacter auburnensis</name>
    <dbReference type="NCBI Taxonomy" id="1457233"/>
    <lineage>
        <taxon>Bacteria</taxon>
        <taxon>Pseudomonadati</taxon>
        <taxon>Bacteroidota</taxon>
        <taxon>Sphingobacteriia</taxon>
        <taxon>Sphingobacteriales</taxon>
        <taxon>Sphingobacteriaceae</taxon>
        <taxon>Mucilaginibacter</taxon>
    </lineage>
</organism>
<dbReference type="EMBL" id="PGFJ01000001">
    <property type="protein sequence ID" value="PJJ84944.1"/>
    <property type="molecule type" value="Genomic_DNA"/>
</dbReference>
<dbReference type="Pfam" id="PF19420">
    <property type="entry name" value="DDAH_eukar"/>
    <property type="match status" value="1"/>
</dbReference>
<dbReference type="NCBIfam" id="NF046062">
    <property type="entry name" value="citrull_CtlX"/>
    <property type="match status" value="1"/>
</dbReference>
<dbReference type="RefSeq" id="WP_245856921.1">
    <property type="nucleotide sequence ID" value="NZ_PGFJ01000001.1"/>
</dbReference>
<dbReference type="PIRSF" id="PIRSF028188">
    <property type="entry name" value="Amdntrnsf_FN0238"/>
    <property type="match status" value="1"/>
</dbReference>
<name>A0A2H9VVU6_9SPHI</name>
<sequence length="314" mass="35457">MTNDQYAKQMTNTILMIRPASFGFNEETAGSNAFQNRVTGNDLQDKAVAEFDAFVKALRDNGVNVIVIDDTVEPAKPDAIFPNNWVSFHENGDVVLYPMQAENRRLERREDIIRKLEEQFKVAHIIDLSRFETQDKFLEGTGSMVLDRVNKIAYACLSPRTDTDVLHTFCEHTGYKPVWFTAVDQNRQAIYHTNVLMTVAEKYVVICLDAIDDDDEAERVIDTIAESGKEIIALSFEQMNQFAGNMLEVKNDKGESLIIMSKTAWKSLSDEQKEVLESYSKPIYADIKTIEQTGGGSARCMMAEVFLPVLVDGQ</sequence>
<dbReference type="Gene3D" id="3.75.10.10">
    <property type="entry name" value="L-arginine/glycine Amidinotransferase, Chain A"/>
    <property type="match status" value="1"/>
</dbReference>
<proteinExistence type="predicted"/>
<reference evidence="1 2" key="1">
    <citation type="submission" date="2017-11" db="EMBL/GenBank/DDBJ databases">
        <title>Genomic Encyclopedia of Archaeal and Bacterial Type Strains, Phase II (KMG-II): From Individual Species to Whole Genera.</title>
        <authorList>
            <person name="Goeker M."/>
        </authorList>
    </citation>
    <scope>NUCLEOTIDE SEQUENCE [LARGE SCALE GENOMIC DNA]</scope>
    <source>
        <strain evidence="1 2">DSM 28175</strain>
    </source>
</reference>
<dbReference type="InterPro" id="IPR014541">
    <property type="entry name" value="Amdntrnsf_FN0238"/>
</dbReference>